<keyword evidence="5" id="KW-0675">Receptor</keyword>
<feature type="region of interest" description="Disordered" evidence="3">
    <location>
        <begin position="607"/>
        <end position="656"/>
    </location>
</feature>
<dbReference type="STRING" id="6689.A0A423T5D8"/>
<dbReference type="Gene3D" id="1.10.150.50">
    <property type="entry name" value="Transcription Factor, Ets-1"/>
    <property type="match status" value="1"/>
</dbReference>
<dbReference type="InterPro" id="IPR001452">
    <property type="entry name" value="SH3_domain"/>
</dbReference>
<evidence type="ECO:0000313" key="5">
    <source>
        <dbReference type="EMBL" id="ROT71633.1"/>
    </source>
</evidence>
<dbReference type="PROSITE" id="PS50002">
    <property type="entry name" value="SH3"/>
    <property type="match status" value="1"/>
</dbReference>
<keyword evidence="1 2" id="KW-0728">SH3 domain</keyword>
<keyword evidence="5" id="KW-0808">Transferase</keyword>
<sequence>MVHTGAPPAAATAMEGSRAVERARLAYQRMMRTEMMRADSEVRGEARGPRSERSSVSHNDDVSSTSSEKYERDHTAAATRELERRRRSRKSKKKDIGDGLLSMRAKPPPEREFVDIFQKFKLSFNLLAKLKSHIHDPNAPELVHFLFTPLALIVDASRDSNYGPNLPAKVLSPLLTADAIDLLTNCLTSRETELWQNLGEAWCVPRSMWKYNVPPYQPVFSSGWAPELSESERHSEVVSDGKRVREGRLRSDEYGSDFYDSDRREASPPPPGRYYGHDRPRSMTPPSEYPQAGKSDISQDSMDQPTFEKHQRQWLNDLKSRGAKIVQVTYPRTANNDKELTVVRGEYLEVLDDSRKWWKAINARGQVAHVPHTIVTPYAADQDSKEDYRAGAQRSAPPPVWKGKKGYGSNESSDEDAAGSRKKNSTIPAPPPPPPPDFTPSNSVAKRTPKPRPNNANQMYATTKSNVDMMNEELKLVLESFRRQRPHLDIQKTPDVYIYQTSTPQEVQKWLEMKGFSKRIRKQFEGVDGEKLFALDRDQLIIHCGKAEGIRLDSQITIQRNITGYKTARSSELRQILAQRRNKVEADKTDAKESITEDFSFLRDYDKSGYQTDSESDDEDMEVPGASGGLAGTLKEQIKKQRKKIQNQALDDKASR</sequence>
<dbReference type="OrthoDB" id="4680325at2759"/>
<dbReference type="GO" id="GO:0016301">
    <property type="term" value="F:kinase activity"/>
    <property type="evidence" value="ECO:0007669"/>
    <property type="project" value="UniProtKB-KW"/>
</dbReference>
<comment type="caution">
    <text evidence="5">The sequence shown here is derived from an EMBL/GenBank/DDBJ whole genome shotgun (WGS) entry which is preliminary data.</text>
</comment>
<dbReference type="CDD" id="cd11764">
    <property type="entry name" value="SH3_Eps8"/>
    <property type="match status" value="1"/>
</dbReference>
<dbReference type="InterPro" id="IPR041418">
    <property type="entry name" value="SAM_3"/>
</dbReference>
<accession>A0A423T5D8</accession>
<dbReference type="GO" id="GO:0007266">
    <property type="term" value="P:Rho protein signal transduction"/>
    <property type="evidence" value="ECO:0007669"/>
    <property type="project" value="TreeGrafter"/>
</dbReference>
<protein>
    <submittedName>
        <fullName evidence="5">Putative epidermal growth factor receptor kinase substrate 8-like isoform X1</fullName>
    </submittedName>
</protein>
<dbReference type="Gene3D" id="2.30.30.40">
    <property type="entry name" value="SH3 Domains"/>
    <property type="match status" value="1"/>
</dbReference>
<dbReference type="InterPro" id="IPR035462">
    <property type="entry name" value="Eps8_SH3"/>
</dbReference>
<feature type="region of interest" description="Disordered" evidence="3">
    <location>
        <begin position="253"/>
        <end position="309"/>
    </location>
</feature>
<dbReference type="Pfam" id="PF22975">
    <property type="entry name" value="EPS8_2nd"/>
    <property type="match status" value="1"/>
</dbReference>
<evidence type="ECO:0000256" key="1">
    <source>
        <dbReference type="ARBA" id="ARBA00022443"/>
    </source>
</evidence>
<name>A0A423T5D8_PENVA</name>
<dbReference type="SUPFAM" id="SSF47769">
    <property type="entry name" value="SAM/Pointed domain"/>
    <property type="match status" value="1"/>
</dbReference>
<organism evidence="5 6">
    <name type="scientific">Penaeus vannamei</name>
    <name type="common">Whiteleg shrimp</name>
    <name type="synonym">Litopenaeus vannamei</name>
    <dbReference type="NCBI Taxonomy" id="6689"/>
    <lineage>
        <taxon>Eukaryota</taxon>
        <taxon>Metazoa</taxon>
        <taxon>Ecdysozoa</taxon>
        <taxon>Arthropoda</taxon>
        <taxon>Crustacea</taxon>
        <taxon>Multicrustacea</taxon>
        <taxon>Malacostraca</taxon>
        <taxon>Eumalacostraca</taxon>
        <taxon>Eucarida</taxon>
        <taxon>Decapoda</taxon>
        <taxon>Dendrobranchiata</taxon>
        <taxon>Penaeoidea</taxon>
        <taxon>Penaeidae</taxon>
        <taxon>Penaeus</taxon>
    </lineage>
</organism>
<dbReference type="Proteomes" id="UP000283509">
    <property type="component" value="Unassembled WGS sequence"/>
</dbReference>
<reference evidence="5 6" key="1">
    <citation type="submission" date="2018-04" db="EMBL/GenBank/DDBJ databases">
        <authorList>
            <person name="Zhang X."/>
            <person name="Yuan J."/>
            <person name="Li F."/>
            <person name="Xiang J."/>
        </authorList>
    </citation>
    <scope>NUCLEOTIDE SEQUENCE [LARGE SCALE GENOMIC DNA]</scope>
    <source>
        <tissue evidence="5">Muscle</tissue>
    </source>
</reference>
<feature type="compositionally biased region" description="Basic and acidic residues" evidence="3">
    <location>
        <begin position="68"/>
        <end position="84"/>
    </location>
</feature>
<dbReference type="InterPro" id="IPR036028">
    <property type="entry name" value="SH3-like_dom_sf"/>
</dbReference>
<dbReference type="FunFam" id="2.30.30.40:FF:000183">
    <property type="entry name" value="Epidermal growth factor receptor kinase substrate 8"/>
    <property type="match status" value="1"/>
</dbReference>
<feature type="compositionally biased region" description="Basic and acidic residues" evidence="3">
    <location>
        <begin position="31"/>
        <end position="61"/>
    </location>
</feature>
<dbReference type="InterPro" id="IPR055093">
    <property type="entry name" value="EPS8_2nd"/>
</dbReference>
<dbReference type="PANTHER" id="PTHR12287">
    <property type="entry name" value="EPIDERMAL GROWTH FACTOR RECEPTOR KINASE SUBSTRATE EPS8-RELATED PROTEIN"/>
    <property type="match status" value="1"/>
</dbReference>
<keyword evidence="6" id="KW-1185">Reference proteome</keyword>
<evidence type="ECO:0000256" key="3">
    <source>
        <dbReference type="SAM" id="MobiDB-lite"/>
    </source>
</evidence>
<reference evidence="5 6" key="2">
    <citation type="submission" date="2019-01" db="EMBL/GenBank/DDBJ databases">
        <title>The decoding of complex shrimp genome reveals the adaptation for benthos swimmer, frequently molting mechanism and breeding impact on genome.</title>
        <authorList>
            <person name="Sun Y."/>
            <person name="Gao Y."/>
            <person name="Yu Y."/>
        </authorList>
    </citation>
    <scope>NUCLEOTIDE SEQUENCE [LARGE SCALE GENOMIC DNA]</scope>
    <source>
        <tissue evidence="5">Muscle</tissue>
    </source>
</reference>
<evidence type="ECO:0000256" key="2">
    <source>
        <dbReference type="PROSITE-ProRule" id="PRU00192"/>
    </source>
</evidence>
<dbReference type="SUPFAM" id="SSF50044">
    <property type="entry name" value="SH3-domain"/>
    <property type="match status" value="1"/>
</dbReference>
<dbReference type="InterPro" id="IPR039801">
    <property type="entry name" value="EPS8-like"/>
</dbReference>
<dbReference type="GO" id="GO:0005886">
    <property type="term" value="C:plasma membrane"/>
    <property type="evidence" value="ECO:0007669"/>
    <property type="project" value="TreeGrafter"/>
</dbReference>
<feature type="region of interest" description="Disordered" evidence="3">
    <location>
        <begin position="31"/>
        <end position="104"/>
    </location>
</feature>
<keyword evidence="5" id="KW-0418">Kinase</keyword>
<feature type="compositionally biased region" description="Pro residues" evidence="3">
    <location>
        <begin position="428"/>
        <end position="438"/>
    </location>
</feature>
<dbReference type="GO" id="GO:0035023">
    <property type="term" value="P:regulation of Rho protein signal transduction"/>
    <property type="evidence" value="ECO:0007669"/>
    <property type="project" value="TreeGrafter"/>
</dbReference>
<evidence type="ECO:0000313" key="6">
    <source>
        <dbReference type="Proteomes" id="UP000283509"/>
    </source>
</evidence>
<proteinExistence type="predicted"/>
<dbReference type="EMBL" id="QCYY01002272">
    <property type="protein sequence ID" value="ROT71633.1"/>
    <property type="molecule type" value="Genomic_DNA"/>
</dbReference>
<feature type="domain" description="SH3" evidence="4">
    <location>
        <begin position="321"/>
        <end position="380"/>
    </location>
</feature>
<dbReference type="SMART" id="SM00326">
    <property type="entry name" value="SH3"/>
    <property type="match status" value="1"/>
</dbReference>
<gene>
    <name evidence="5" type="ORF">C7M84_010046</name>
</gene>
<dbReference type="SMR" id="A0A423T5D8"/>
<dbReference type="GO" id="GO:0003779">
    <property type="term" value="F:actin binding"/>
    <property type="evidence" value="ECO:0007669"/>
    <property type="project" value="TreeGrafter"/>
</dbReference>
<feature type="region of interest" description="Disordered" evidence="3">
    <location>
        <begin position="384"/>
        <end position="459"/>
    </location>
</feature>
<evidence type="ECO:0000259" key="4">
    <source>
        <dbReference type="PROSITE" id="PS50002"/>
    </source>
</evidence>
<dbReference type="InterPro" id="IPR013761">
    <property type="entry name" value="SAM/pointed_sf"/>
</dbReference>
<dbReference type="PANTHER" id="PTHR12287:SF23">
    <property type="entry name" value="AROUSER, ISOFORM A-RELATED"/>
    <property type="match status" value="1"/>
</dbReference>
<dbReference type="Pfam" id="PF18016">
    <property type="entry name" value="SAM_3"/>
    <property type="match status" value="1"/>
</dbReference>
<dbReference type="AlphaFoldDB" id="A0A423T5D8"/>